<evidence type="ECO:0000313" key="1">
    <source>
        <dbReference type="EMBL" id="WRY33247.1"/>
    </source>
</evidence>
<dbReference type="EMBL" id="CP135443">
    <property type="protein sequence ID" value="WRY33247.1"/>
    <property type="molecule type" value="Genomic_DNA"/>
</dbReference>
<name>A0ABZ1E0K9_9RHOB</name>
<dbReference type="Proteomes" id="UP001623290">
    <property type="component" value="Chromosome"/>
</dbReference>
<accession>A0ABZ1E0K9</accession>
<reference evidence="1 2" key="1">
    <citation type="submission" date="2023-09" db="EMBL/GenBank/DDBJ databases">
        <title>Thioclava shenzhenensis sp. nov., a multidrug resistant bacteria-antagonizing species isolated from coastal seawater.</title>
        <authorList>
            <person name="Long M."/>
        </authorList>
    </citation>
    <scope>NUCLEOTIDE SEQUENCE [LARGE SCALE GENOMIC DNA]</scope>
    <source>
        <strain evidence="1 2">FTW29</strain>
    </source>
</reference>
<protein>
    <submittedName>
        <fullName evidence="1">Uncharacterized protein</fullName>
    </submittedName>
</protein>
<proteinExistence type="predicted"/>
<organism evidence="1 2">
    <name type="scientific">Thioclava litoralis</name>
    <dbReference type="NCBI Taxonomy" id="3076557"/>
    <lineage>
        <taxon>Bacteria</taxon>
        <taxon>Pseudomonadati</taxon>
        <taxon>Pseudomonadota</taxon>
        <taxon>Alphaproteobacteria</taxon>
        <taxon>Rhodobacterales</taxon>
        <taxon>Paracoccaceae</taxon>
        <taxon>Thioclava</taxon>
    </lineage>
</organism>
<dbReference type="RefSeq" id="WP_406720594.1">
    <property type="nucleotide sequence ID" value="NZ_CP135443.1"/>
</dbReference>
<sequence length="227" mass="25390">MGADGQHSHHEYGIVTLHLLRDDATGAWFAERIEMNLDNMRNQITFRQPEPLAGAFTSPFAEALIHYLPQNGDFSVSTNSHNLIEIPGLVLGGMRIIAQRNINGLQRVAVRFRNVIGEFQAVLSIKYRSEGQTLTTLEKGATDALLSLLIPCLDLAHVELDTFADADLPFKVALRLQTLTQKKEDLAFFTHMLRRYVENTPQMLAVDYLSQLPAHQEDPAIKLVANS</sequence>
<keyword evidence="2" id="KW-1185">Reference proteome</keyword>
<evidence type="ECO:0000313" key="2">
    <source>
        <dbReference type="Proteomes" id="UP001623290"/>
    </source>
</evidence>
<gene>
    <name evidence="1" type="ORF">RPE78_11210</name>
</gene>